<dbReference type="GO" id="GO:0003723">
    <property type="term" value="F:RNA binding"/>
    <property type="evidence" value="ECO:0007669"/>
    <property type="project" value="UniProtKB-UniRule"/>
</dbReference>
<feature type="region of interest" description="Disordered" evidence="2">
    <location>
        <begin position="44"/>
        <end position="75"/>
    </location>
</feature>
<dbReference type="KEGG" id="pco:PHACADRAFT_190624"/>
<evidence type="ECO:0000256" key="1">
    <source>
        <dbReference type="PROSITE-ProRule" id="PRU00266"/>
    </source>
</evidence>
<dbReference type="HOGENOM" id="CLU_172700_0_0_1"/>
<dbReference type="OrthoDB" id="3246846at2759"/>
<keyword evidence="5" id="KW-1185">Reference proteome</keyword>
<dbReference type="InterPro" id="IPR014720">
    <property type="entry name" value="dsRBD_dom"/>
</dbReference>
<accession>K5WBZ0</accession>
<reference evidence="4 5" key="1">
    <citation type="journal article" date="2012" name="BMC Genomics">
        <title>Comparative genomics of the white-rot fungi, Phanerochaete carnosa and P. chrysosporium, to elucidate the genetic basis of the distinct wood types they colonize.</title>
        <authorList>
            <person name="Suzuki H."/>
            <person name="MacDonald J."/>
            <person name="Syed K."/>
            <person name="Salamov A."/>
            <person name="Hori C."/>
            <person name="Aerts A."/>
            <person name="Henrissat B."/>
            <person name="Wiebenga A."/>
            <person name="vanKuyk P.A."/>
            <person name="Barry K."/>
            <person name="Lindquist E."/>
            <person name="LaButti K."/>
            <person name="Lapidus A."/>
            <person name="Lucas S."/>
            <person name="Coutinho P."/>
            <person name="Gong Y."/>
            <person name="Samejima M."/>
            <person name="Mahadevan R."/>
            <person name="Abou-Zaid M."/>
            <person name="de Vries R.P."/>
            <person name="Igarashi K."/>
            <person name="Yadav J.S."/>
            <person name="Grigoriev I.V."/>
            <person name="Master E.R."/>
        </authorList>
    </citation>
    <scope>NUCLEOTIDE SEQUENCE [LARGE SCALE GENOMIC DNA]</scope>
    <source>
        <strain evidence="4 5">HHB-10118-sp</strain>
    </source>
</reference>
<dbReference type="Gene3D" id="3.30.160.20">
    <property type="match status" value="1"/>
</dbReference>
<protein>
    <recommendedName>
        <fullName evidence="3">DRBM domain-containing protein</fullName>
    </recommendedName>
</protein>
<dbReference type="SMART" id="SM00358">
    <property type="entry name" value="DSRM"/>
    <property type="match status" value="1"/>
</dbReference>
<dbReference type="AlphaFoldDB" id="K5WBZ0"/>
<evidence type="ECO:0000256" key="2">
    <source>
        <dbReference type="SAM" id="MobiDB-lite"/>
    </source>
</evidence>
<dbReference type="PROSITE" id="PS50137">
    <property type="entry name" value="DS_RBD"/>
    <property type="match status" value="1"/>
</dbReference>
<feature type="compositionally biased region" description="Low complexity" evidence="2">
    <location>
        <begin position="64"/>
        <end position="75"/>
    </location>
</feature>
<organism evidence="4 5">
    <name type="scientific">Phanerochaete carnosa (strain HHB-10118-sp)</name>
    <name type="common">White-rot fungus</name>
    <name type="synonym">Peniophora carnosa</name>
    <dbReference type="NCBI Taxonomy" id="650164"/>
    <lineage>
        <taxon>Eukaryota</taxon>
        <taxon>Fungi</taxon>
        <taxon>Dikarya</taxon>
        <taxon>Basidiomycota</taxon>
        <taxon>Agaricomycotina</taxon>
        <taxon>Agaricomycetes</taxon>
        <taxon>Polyporales</taxon>
        <taxon>Phanerochaetaceae</taxon>
        <taxon>Phanerochaete</taxon>
    </lineage>
</organism>
<dbReference type="InParanoid" id="K5WBZ0"/>
<feature type="domain" description="DRBM" evidence="3">
    <location>
        <begin position="4"/>
        <end position="73"/>
    </location>
</feature>
<sequence>MSNDSVSALNNYLQSIGKESSLSWFEERSGPEHNPEWTMTCKIDDKPIATGSGPQKQAAKDAAAKGALDKLQQGG</sequence>
<gene>
    <name evidence="4" type="ORF">PHACADRAFT_190624</name>
</gene>
<keyword evidence="1" id="KW-0694">RNA-binding</keyword>
<dbReference type="EMBL" id="JH930468">
    <property type="protein sequence ID" value="EKM61458.1"/>
    <property type="molecule type" value="Genomic_DNA"/>
</dbReference>
<evidence type="ECO:0000259" key="3">
    <source>
        <dbReference type="PROSITE" id="PS50137"/>
    </source>
</evidence>
<proteinExistence type="predicted"/>
<dbReference type="Pfam" id="PF00035">
    <property type="entry name" value="dsrm"/>
    <property type="match status" value="1"/>
</dbReference>
<evidence type="ECO:0000313" key="4">
    <source>
        <dbReference type="EMBL" id="EKM61458.1"/>
    </source>
</evidence>
<evidence type="ECO:0000313" key="5">
    <source>
        <dbReference type="Proteomes" id="UP000008370"/>
    </source>
</evidence>
<dbReference type="RefSeq" id="XP_007390871.1">
    <property type="nucleotide sequence ID" value="XM_007390809.1"/>
</dbReference>
<dbReference type="Proteomes" id="UP000008370">
    <property type="component" value="Unassembled WGS sequence"/>
</dbReference>
<dbReference type="SUPFAM" id="SSF54768">
    <property type="entry name" value="dsRNA-binding domain-like"/>
    <property type="match status" value="1"/>
</dbReference>
<name>K5WBZ0_PHACS</name>
<dbReference type="GeneID" id="18910685"/>